<comment type="function">
    <text evidence="2">Antitoxin component of a type II toxin-antitoxin (TA) system.</text>
</comment>
<comment type="similarity">
    <text evidence="1 2">Belongs to the phD/YefM antitoxin family.</text>
</comment>
<dbReference type="InterPro" id="IPR036165">
    <property type="entry name" value="YefM-like_sf"/>
</dbReference>
<evidence type="ECO:0000256" key="1">
    <source>
        <dbReference type="ARBA" id="ARBA00009981"/>
    </source>
</evidence>
<dbReference type="InterPro" id="IPR006442">
    <property type="entry name" value="Antitoxin_Phd/YefM"/>
</dbReference>
<organism evidence="3">
    <name type="scientific">[Clostridium] nexile</name>
    <dbReference type="NCBI Taxonomy" id="29361"/>
    <lineage>
        <taxon>Bacteria</taxon>
        <taxon>Bacillati</taxon>
        <taxon>Bacillota</taxon>
        <taxon>Clostridia</taxon>
        <taxon>Lachnospirales</taxon>
        <taxon>Lachnospiraceae</taxon>
        <taxon>Tyzzerella</taxon>
    </lineage>
</organism>
<sequence length="88" mass="10378">MLAVNYTNLRENMKSYMDKVTDDYETMIVTRKDNKNVVMISEETYNNMLENMHVMGNKSNYDWLMESKAQLEKGKCAMHNLLEDSVNE</sequence>
<reference evidence="3" key="1">
    <citation type="submission" date="2019-11" db="EMBL/GenBank/DDBJ databases">
        <authorList>
            <person name="Feng L."/>
        </authorList>
    </citation>
    <scope>NUCLEOTIDE SEQUENCE</scope>
    <source>
        <strain evidence="3">CnexileLFYP112</strain>
    </source>
</reference>
<evidence type="ECO:0000313" key="3">
    <source>
        <dbReference type="EMBL" id="VYS95306.1"/>
    </source>
</evidence>
<dbReference type="AlphaFoldDB" id="A0A6N2SQ78"/>
<protein>
    <recommendedName>
        <fullName evidence="2">Antitoxin</fullName>
    </recommendedName>
</protein>
<name>A0A6N2SQ78_9FIRM</name>
<proteinExistence type="inferred from homology"/>
<evidence type="ECO:0000256" key="2">
    <source>
        <dbReference type="RuleBase" id="RU362080"/>
    </source>
</evidence>
<dbReference type="Gene3D" id="3.40.1620.10">
    <property type="entry name" value="YefM-like domain"/>
    <property type="match status" value="1"/>
</dbReference>
<dbReference type="Pfam" id="PF02604">
    <property type="entry name" value="PhdYeFM_antitox"/>
    <property type="match status" value="1"/>
</dbReference>
<dbReference type="Gene3D" id="6.10.250.330">
    <property type="match status" value="1"/>
</dbReference>
<gene>
    <name evidence="3" type="primary">yefM</name>
    <name evidence="3" type="ORF">CNLFYP112_01427</name>
</gene>
<accession>A0A6N2SQ78</accession>
<dbReference type="SUPFAM" id="SSF143120">
    <property type="entry name" value="YefM-like"/>
    <property type="match status" value="1"/>
</dbReference>
<dbReference type="EMBL" id="CACRTG010000008">
    <property type="protein sequence ID" value="VYS95306.1"/>
    <property type="molecule type" value="Genomic_DNA"/>
</dbReference>